<proteinExistence type="predicted"/>
<dbReference type="PANTHER" id="PTHR36738">
    <property type="entry name" value="EXPRESSED PROTEIN"/>
    <property type="match status" value="1"/>
</dbReference>
<accession>A0A9C7Q346</accession>
<sequence length="223" mass="24342">MAFAATYFGSQTTLAIQGFKSVDKKCFCSCIPRRRQHSSLTFSLRSHLGWEYPIATIAEKTVTSNPLVIQRIADYFKTLGIPESVEKYGHPVMMAIMIVFLGGATAYYGWMGRLNPDKKKGVKQKSFHSNLATAFWLLAFAGASGGTLSVAMQGYPVWKSPHALSAFAVLLGLTVNAWIAFSGFGTTPTKRMSGRKVHAYLGTVTMVLLLFHSILGSSILQSS</sequence>
<keyword evidence="1" id="KW-0812">Transmembrane</keyword>
<comment type="caution">
    <text evidence="2">The sequence shown here is derived from an EMBL/GenBank/DDBJ whole genome shotgun (WGS) entry which is preliminary data.</text>
</comment>
<dbReference type="Pfam" id="PF13301">
    <property type="entry name" value="DUF4079"/>
    <property type="match status" value="1"/>
</dbReference>
<reference evidence="2" key="1">
    <citation type="journal article" date="2022" name="Proc. Natl. Acad. Sci. U.S.A.">
        <title>Life cycle and functional genomics of the unicellular red alga Galdieria for elucidating algal and plant evolution and industrial use.</title>
        <authorList>
            <person name="Hirooka S."/>
            <person name="Itabashi T."/>
            <person name="Ichinose T.M."/>
            <person name="Onuma R."/>
            <person name="Fujiwara T."/>
            <person name="Yamashita S."/>
            <person name="Jong L.W."/>
            <person name="Tomita R."/>
            <person name="Iwane A.H."/>
            <person name="Miyagishima S.Y."/>
        </authorList>
    </citation>
    <scope>NUCLEOTIDE SEQUENCE</scope>
    <source>
        <strain evidence="2">NBRC 102759</strain>
    </source>
</reference>
<keyword evidence="3" id="KW-1185">Reference proteome</keyword>
<keyword evidence="1" id="KW-0472">Membrane</keyword>
<gene>
    <name evidence="2" type="ORF">GpartN1_g6806.t1</name>
</gene>
<dbReference type="AlphaFoldDB" id="A0A9C7Q346"/>
<evidence type="ECO:0000256" key="1">
    <source>
        <dbReference type="SAM" id="Phobius"/>
    </source>
</evidence>
<evidence type="ECO:0000313" key="2">
    <source>
        <dbReference type="EMBL" id="GJQ15015.1"/>
    </source>
</evidence>
<dbReference type="Gene3D" id="1.20.120.1770">
    <property type="match status" value="1"/>
</dbReference>
<protein>
    <recommendedName>
        <fullName evidence="4">Cytochrome b561 domain-containing protein</fullName>
    </recommendedName>
</protein>
<reference evidence="2" key="2">
    <citation type="submission" date="2022-01" db="EMBL/GenBank/DDBJ databases">
        <authorList>
            <person name="Hirooka S."/>
            <person name="Miyagishima S.Y."/>
        </authorList>
    </citation>
    <scope>NUCLEOTIDE SEQUENCE</scope>
    <source>
        <strain evidence="2">NBRC 102759</strain>
    </source>
</reference>
<dbReference type="Proteomes" id="UP001061958">
    <property type="component" value="Unassembled WGS sequence"/>
</dbReference>
<name>A0A9C7Q346_9RHOD</name>
<feature type="transmembrane region" description="Helical" evidence="1">
    <location>
        <begin position="164"/>
        <end position="185"/>
    </location>
</feature>
<feature type="transmembrane region" description="Helical" evidence="1">
    <location>
        <begin position="197"/>
        <end position="220"/>
    </location>
</feature>
<keyword evidence="1" id="KW-1133">Transmembrane helix</keyword>
<dbReference type="GO" id="GO:0016020">
    <property type="term" value="C:membrane"/>
    <property type="evidence" value="ECO:0007669"/>
    <property type="project" value="TreeGrafter"/>
</dbReference>
<evidence type="ECO:0008006" key="4">
    <source>
        <dbReference type="Google" id="ProtNLM"/>
    </source>
</evidence>
<dbReference type="OrthoDB" id="2020012at2759"/>
<feature type="transmembrane region" description="Helical" evidence="1">
    <location>
        <begin position="131"/>
        <end position="152"/>
    </location>
</feature>
<dbReference type="InterPro" id="IPR025067">
    <property type="entry name" value="DUF4079"/>
</dbReference>
<dbReference type="PANTHER" id="PTHR36738:SF1">
    <property type="entry name" value="EXPRESSED PROTEIN"/>
    <property type="match status" value="1"/>
</dbReference>
<feature type="transmembrane region" description="Helical" evidence="1">
    <location>
        <begin position="92"/>
        <end position="110"/>
    </location>
</feature>
<evidence type="ECO:0000313" key="3">
    <source>
        <dbReference type="Proteomes" id="UP001061958"/>
    </source>
</evidence>
<dbReference type="EMBL" id="BQMJ01000063">
    <property type="protein sequence ID" value="GJQ15015.1"/>
    <property type="molecule type" value="Genomic_DNA"/>
</dbReference>
<organism evidence="2 3">
    <name type="scientific">Galdieria partita</name>
    <dbReference type="NCBI Taxonomy" id="83374"/>
    <lineage>
        <taxon>Eukaryota</taxon>
        <taxon>Rhodophyta</taxon>
        <taxon>Bangiophyceae</taxon>
        <taxon>Galdieriales</taxon>
        <taxon>Galdieriaceae</taxon>
        <taxon>Galdieria</taxon>
    </lineage>
</organism>